<dbReference type="EMBL" id="CP019471">
    <property type="protein sequence ID" value="UQC73908.1"/>
    <property type="molecule type" value="Genomic_DNA"/>
</dbReference>
<dbReference type="AlphaFoldDB" id="A0A9Q8SBA6"/>
<reference evidence="1" key="1">
    <citation type="journal article" date="2021" name="Mol. Plant Microbe Interact.">
        <title>Complete Genome Sequence of the Plant-Pathogenic Fungus Colletotrichum lupini.</title>
        <authorList>
            <person name="Baroncelli R."/>
            <person name="Pensec F."/>
            <person name="Da Lio D."/>
            <person name="Boufleur T."/>
            <person name="Vicente I."/>
            <person name="Sarrocco S."/>
            <person name="Picot A."/>
            <person name="Baraldi E."/>
            <person name="Sukno S."/>
            <person name="Thon M."/>
            <person name="Le Floch G."/>
        </authorList>
    </citation>
    <scope>NUCLEOTIDE SEQUENCE</scope>
    <source>
        <strain evidence="1">IMI 504893</strain>
    </source>
</reference>
<sequence>MDRLDFCHALLTRTVGNKLFLAPVDETKMHRVLDVGTGTGAIEIGNKYPNAEVYMLFNTTQASMPIISTLL</sequence>
<dbReference type="GO" id="GO:0032259">
    <property type="term" value="P:methylation"/>
    <property type="evidence" value="ECO:0007669"/>
    <property type="project" value="UniProtKB-KW"/>
</dbReference>
<name>A0A9Q8SBA6_9PEZI</name>
<accession>A0A9Q8SBA6</accession>
<dbReference type="GeneID" id="73334612"/>
<keyword evidence="1" id="KW-0808">Transferase</keyword>
<gene>
    <name evidence="1" type="ORF">CLUP02_00555</name>
</gene>
<keyword evidence="2" id="KW-1185">Reference proteome</keyword>
<proteinExistence type="predicted"/>
<dbReference type="Proteomes" id="UP000830671">
    <property type="component" value="Chromosome 1"/>
</dbReference>
<dbReference type="RefSeq" id="XP_049135559.1">
    <property type="nucleotide sequence ID" value="XM_049279602.1"/>
</dbReference>
<keyword evidence="1" id="KW-0489">Methyltransferase</keyword>
<organism evidence="1 2">
    <name type="scientific">Colletotrichum lupini</name>
    <dbReference type="NCBI Taxonomy" id="145971"/>
    <lineage>
        <taxon>Eukaryota</taxon>
        <taxon>Fungi</taxon>
        <taxon>Dikarya</taxon>
        <taxon>Ascomycota</taxon>
        <taxon>Pezizomycotina</taxon>
        <taxon>Sordariomycetes</taxon>
        <taxon>Hypocreomycetidae</taxon>
        <taxon>Glomerellales</taxon>
        <taxon>Glomerellaceae</taxon>
        <taxon>Colletotrichum</taxon>
        <taxon>Colletotrichum acutatum species complex</taxon>
    </lineage>
</organism>
<evidence type="ECO:0000313" key="1">
    <source>
        <dbReference type="EMBL" id="UQC73908.1"/>
    </source>
</evidence>
<evidence type="ECO:0000313" key="2">
    <source>
        <dbReference type="Proteomes" id="UP000830671"/>
    </source>
</evidence>
<protein>
    <submittedName>
        <fullName evidence="1">Methyltransferase domain-containing protein</fullName>
    </submittedName>
</protein>
<dbReference type="KEGG" id="clup:CLUP02_00555"/>
<dbReference type="GO" id="GO:0008168">
    <property type="term" value="F:methyltransferase activity"/>
    <property type="evidence" value="ECO:0007669"/>
    <property type="project" value="UniProtKB-KW"/>
</dbReference>